<keyword evidence="3" id="KW-1185">Reference proteome</keyword>
<dbReference type="Pfam" id="PF00226">
    <property type="entry name" value="DnaJ"/>
    <property type="match status" value="1"/>
</dbReference>
<dbReference type="KEGG" id="lfp:Y981_12610"/>
<protein>
    <recommendedName>
        <fullName evidence="1">J domain-containing protein</fullName>
    </recommendedName>
</protein>
<dbReference type="Gene3D" id="1.10.287.110">
    <property type="entry name" value="DnaJ domain"/>
    <property type="match status" value="1"/>
</dbReference>
<evidence type="ECO:0000259" key="1">
    <source>
        <dbReference type="PROSITE" id="PS50076"/>
    </source>
</evidence>
<dbReference type="InterPro" id="IPR001623">
    <property type="entry name" value="DnaJ_domain"/>
</dbReference>
<dbReference type="SMART" id="SM00271">
    <property type="entry name" value="DnaJ"/>
    <property type="match status" value="1"/>
</dbReference>
<feature type="domain" description="J" evidence="1">
    <location>
        <begin position="136"/>
        <end position="193"/>
    </location>
</feature>
<dbReference type="OrthoDB" id="9786294at2"/>
<sequence length="195" mass="22798">MGGSNFYKSRAKMRDLIESLIRKSMAGMDLAMDKMFALQPETYLRYEERFSELARLLECLQVELESVDSWGELDRIQRRVYFLEERFEDIDSVLRKRPRRSRSRFSMDNLFRVSQGGPGRSRSANGTDENGLSLEEACEVLGIDMTAKLPEIRKKFRTLMKELHPDIRMGDRSKEGQMRKILAAYEVLKQRQVTS</sequence>
<dbReference type="PRINTS" id="PR00625">
    <property type="entry name" value="JDOMAIN"/>
</dbReference>
<dbReference type="AlphaFoldDB" id="A0A059Y1G0"/>
<dbReference type="InterPro" id="IPR036869">
    <property type="entry name" value="J_dom_sf"/>
</dbReference>
<name>A0A059Y1G0_9BACT</name>
<reference evidence="3" key="1">
    <citation type="submission" date="2014-02" db="EMBL/GenBank/DDBJ databases">
        <title>Complete genome sequence and comparative genomic analysis of the nitrogen-fixing bacterium Leptospirillum ferriphilum YSK.</title>
        <authorList>
            <person name="Guo X."/>
            <person name="Yin H."/>
            <person name="Liang Y."/>
            <person name="Hu Q."/>
            <person name="Ma L."/>
            <person name="Xiao Y."/>
            <person name="Zhang X."/>
            <person name="Qiu G."/>
            <person name="Liu X."/>
        </authorList>
    </citation>
    <scope>NUCLEOTIDE SEQUENCE [LARGE SCALE GENOMIC DNA]</scope>
    <source>
        <strain evidence="3">YSK</strain>
    </source>
</reference>
<dbReference type="HOGENOM" id="CLU_1313545_0_0_0"/>
<dbReference type="SUPFAM" id="SSF46565">
    <property type="entry name" value="Chaperone J-domain"/>
    <property type="match status" value="1"/>
</dbReference>
<dbReference type="Proteomes" id="UP000027059">
    <property type="component" value="Chromosome"/>
</dbReference>
<accession>A0A059Y1G0</accession>
<gene>
    <name evidence="2" type="ORF">Y981_12610</name>
</gene>
<evidence type="ECO:0000313" key="2">
    <source>
        <dbReference type="EMBL" id="AIA31277.1"/>
    </source>
</evidence>
<reference evidence="2 3" key="2">
    <citation type="journal article" date="2015" name="Biomed. Res. Int.">
        <title>Effects of Arsenite Resistance on the Growth and Functional Gene Expression of Leptospirillum ferriphilum and Acidithiobacillus thiooxidans in Pure Culture and Coculture.</title>
        <authorList>
            <person name="Jiang H."/>
            <person name="Liang Y."/>
            <person name="Yin H."/>
            <person name="Xiao Y."/>
            <person name="Guo X."/>
            <person name="Xu Y."/>
            <person name="Hu Q."/>
            <person name="Liu H."/>
            <person name="Liu X."/>
        </authorList>
    </citation>
    <scope>NUCLEOTIDE SEQUENCE [LARGE SCALE GENOMIC DNA]</scope>
    <source>
        <strain evidence="2 3">YSK</strain>
    </source>
</reference>
<dbReference type="SMR" id="A0A059Y1G0"/>
<dbReference type="CDD" id="cd06257">
    <property type="entry name" value="DnaJ"/>
    <property type="match status" value="1"/>
</dbReference>
<evidence type="ECO:0000313" key="3">
    <source>
        <dbReference type="Proteomes" id="UP000027059"/>
    </source>
</evidence>
<organism evidence="2 3">
    <name type="scientific">Leptospirillum ferriphilum YSK</name>
    <dbReference type="NCBI Taxonomy" id="1441628"/>
    <lineage>
        <taxon>Bacteria</taxon>
        <taxon>Pseudomonadati</taxon>
        <taxon>Nitrospirota</taxon>
        <taxon>Nitrospiria</taxon>
        <taxon>Nitrospirales</taxon>
        <taxon>Nitrospiraceae</taxon>
        <taxon>Leptospirillum</taxon>
    </lineage>
</organism>
<dbReference type="EMBL" id="CP007243">
    <property type="protein sequence ID" value="AIA31277.1"/>
    <property type="molecule type" value="Genomic_DNA"/>
</dbReference>
<dbReference type="PROSITE" id="PS50076">
    <property type="entry name" value="DNAJ_2"/>
    <property type="match status" value="1"/>
</dbReference>
<proteinExistence type="predicted"/>
<dbReference type="RefSeq" id="WP_014962117.1">
    <property type="nucleotide sequence ID" value="NZ_CP007243.1"/>
</dbReference>